<proteinExistence type="predicted"/>
<evidence type="ECO:0000313" key="3">
    <source>
        <dbReference type="Proteomes" id="UP000649753"/>
    </source>
</evidence>
<dbReference type="GO" id="GO:0008233">
    <property type="term" value="F:peptidase activity"/>
    <property type="evidence" value="ECO:0007669"/>
    <property type="project" value="UniProtKB-KW"/>
</dbReference>
<reference evidence="2" key="1">
    <citation type="submission" date="2020-10" db="EMBL/GenBank/DDBJ databases">
        <title>Sequencing the genomes of 1000 actinobacteria strains.</title>
        <authorList>
            <person name="Klenk H.-P."/>
        </authorList>
    </citation>
    <scope>NUCLEOTIDE SEQUENCE</scope>
    <source>
        <strain evidence="2">DSM 46832</strain>
    </source>
</reference>
<keyword evidence="3" id="KW-1185">Reference proteome</keyword>
<dbReference type="Proteomes" id="UP000649753">
    <property type="component" value="Unassembled WGS sequence"/>
</dbReference>
<keyword evidence="2" id="KW-0378">Hydrolase</keyword>
<comment type="caution">
    <text evidence="2">The sequence shown here is derived from an EMBL/GenBank/DDBJ whole genome shotgun (WGS) entry which is preliminary data.</text>
</comment>
<dbReference type="GO" id="GO:0006508">
    <property type="term" value="P:proteolysis"/>
    <property type="evidence" value="ECO:0007669"/>
    <property type="project" value="UniProtKB-KW"/>
</dbReference>
<evidence type="ECO:0000313" key="2">
    <source>
        <dbReference type="EMBL" id="MBE1491383.1"/>
    </source>
</evidence>
<sequence>MTRDRMLAVLLLLVGFAALVSQRFFSFAADAPGALRTSVAVLGAASLLLGVWLWLRRSTERS</sequence>
<accession>A0A927R321</accession>
<feature type="transmembrane region" description="Helical" evidence="1">
    <location>
        <begin position="38"/>
        <end position="55"/>
    </location>
</feature>
<dbReference type="AlphaFoldDB" id="A0A927R321"/>
<keyword evidence="1" id="KW-0472">Membrane</keyword>
<organism evidence="2 3">
    <name type="scientific">Plantactinospora soyae</name>
    <dbReference type="NCBI Taxonomy" id="1544732"/>
    <lineage>
        <taxon>Bacteria</taxon>
        <taxon>Bacillati</taxon>
        <taxon>Actinomycetota</taxon>
        <taxon>Actinomycetes</taxon>
        <taxon>Micromonosporales</taxon>
        <taxon>Micromonosporaceae</taxon>
        <taxon>Plantactinospora</taxon>
    </lineage>
</organism>
<keyword evidence="1" id="KW-0812">Transmembrane</keyword>
<evidence type="ECO:0000256" key="1">
    <source>
        <dbReference type="SAM" id="Phobius"/>
    </source>
</evidence>
<gene>
    <name evidence="2" type="ORF">H4W31_007021</name>
</gene>
<keyword evidence="2" id="KW-0645">Protease</keyword>
<keyword evidence="1" id="KW-1133">Transmembrane helix</keyword>
<protein>
    <submittedName>
        <fullName evidence="2">Membrane-bound ClpP family serine protease</fullName>
    </submittedName>
</protein>
<dbReference type="EMBL" id="JADBEB010000001">
    <property type="protein sequence ID" value="MBE1491383.1"/>
    <property type="molecule type" value="Genomic_DNA"/>
</dbReference>
<name>A0A927R321_9ACTN</name>
<dbReference type="RefSeq" id="WP_192770468.1">
    <property type="nucleotide sequence ID" value="NZ_JADBEB010000001.1"/>
</dbReference>